<evidence type="ECO:0000256" key="4">
    <source>
        <dbReference type="ARBA" id="ARBA00022764"/>
    </source>
</evidence>
<dbReference type="Proteomes" id="UP000184114">
    <property type="component" value="Unassembled WGS sequence"/>
</dbReference>
<evidence type="ECO:0000256" key="5">
    <source>
        <dbReference type="PIRSR" id="PIRSR019574-1"/>
    </source>
</evidence>
<dbReference type="PANTHER" id="PTHR30222:SF17">
    <property type="entry name" value="SPERMIDINE_PUTRESCINE-BINDING PERIPLASMIC PROTEIN"/>
    <property type="match status" value="1"/>
</dbReference>
<evidence type="ECO:0000256" key="3">
    <source>
        <dbReference type="ARBA" id="ARBA00022729"/>
    </source>
</evidence>
<keyword evidence="4" id="KW-0574">Periplasm</keyword>
<gene>
    <name evidence="6" type="ORF">SAMN02745784_03095</name>
</gene>
<accession>A0A1M4ZKF9</accession>
<proteinExistence type="predicted"/>
<dbReference type="PIRSF" id="PIRSF019574">
    <property type="entry name" value="Periplasmic_polyamine_BP"/>
    <property type="match status" value="1"/>
</dbReference>
<reference evidence="7" key="1">
    <citation type="submission" date="2016-11" db="EMBL/GenBank/DDBJ databases">
        <authorList>
            <person name="Varghese N."/>
            <person name="Submissions S."/>
        </authorList>
    </citation>
    <scope>NUCLEOTIDE SEQUENCE [LARGE SCALE GENOMIC DNA]</scope>
    <source>
        <strain evidence="7">DSM 18095</strain>
    </source>
</reference>
<dbReference type="GO" id="GO:0042597">
    <property type="term" value="C:periplasmic space"/>
    <property type="evidence" value="ECO:0007669"/>
    <property type="project" value="UniProtKB-SubCell"/>
</dbReference>
<dbReference type="Pfam" id="PF13416">
    <property type="entry name" value="SBP_bac_8"/>
    <property type="match status" value="1"/>
</dbReference>
<keyword evidence="2" id="KW-0813">Transport</keyword>
<dbReference type="SUPFAM" id="SSF53850">
    <property type="entry name" value="Periplasmic binding protein-like II"/>
    <property type="match status" value="1"/>
</dbReference>
<organism evidence="6 7">
    <name type="scientific">Tissierella praeacuta DSM 18095</name>
    <dbReference type="NCBI Taxonomy" id="1123404"/>
    <lineage>
        <taxon>Bacteria</taxon>
        <taxon>Bacillati</taxon>
        <taxon>Bacillota</taxon>
        <taxon>Tissierellia</taxon>
        <taxon>Tissierellales</taxon>
        <taxon>Tissierellaceae</taxon>
        <taxon>Tissierella</taxon>
    </lineage>
</organism>
<dbReference type="PRINTS" id="PR00909">
    <property type="entry name" value="SPERMDNBNDNG"/>
</dbReference>
<protein>
    <submittedName>
        <fullName evidence="6">Spermidine/putrescine transport system substrate-binding protein</fullName>
    </submittedName>
</protein>
<evidence type="ECO:0000256" key="1">
    <source>
        <dbReference type="ARBA" id="ARBA00004418"/>
    </source>
</evidence>
<dbReference type="GO" id="GO:0019808">
    <property type="term" value="F:polyamine binding"/>
    <property type="evidence" value="ECO:0007669"/>
    <property type="project" value="InterPro"/>
</dbReference>
<dbReference type="STRING" id="1123404.SAMN02745784_03095"/>
<dbReference type="InterPro" id="IPR006059">
    <property type="entry name" value="SBP"/>
</dbReference>
<dbReference type="InterPro" id="IPR001188">
    <property type="entry name" value="Sperm_putr-bd"/>
</dbReference>
<evidence type="ECO:0000313" key="7">
    <source>
        <dbReference type="Proteomes" id="UP000184114"/>
    </source>
</evidence>
<comment type="subcellular location">
    <subcellularLocation>
        <location evidence="1">Periplasm</location>
    </subcellularLocation>
</comment>
<evidence type="ECO:0000313" key="6">
    <source>
        <dbReference type="EMBL" id="SHF18445.1"/>
    </source>
</evidence>
<dbReference type="GO" id="GO:0015846">
    <property type="term" value="P:polyamine transport"/>
    <property type="evidence" value="ECO:0007669"/>
    <property type="project" value="InterPro"/>
</dbReference>
<dbReference type="CDD" id="cd13590">
    <property type="entry name" value="PBP2_PotD_PotF_like"/>
    <property type="match status" value="1"/>
</dbReference>
<keyword evidence="7" id="KW-1185">Reference proteome</keyword>
<dbReference type="Gene3D" id="3.40.190.10">
    <property type="entry name" value="Periplasmic binding protein-like II"/>
    <property type="match status" value="2"/>
</dbReference>
<name>A0A1M4ZKF9_9FIRM</name>
<dbReference type="AlphaFoldDB" id="A0A1M4ZKF9"/>
<dbReference type="EMBL" id="FQTY01000026">
    <property type="protein sequence ID" value="SHF18445.1"/>
    <property type="molecule type" value="Genomic_DNA"/>
</dbReference>
<keyword evidence="3" id="KW-0732">Signal</keyword>
<dbReference type="PROSITE" id="PS51257">
    <property type="entry name" value="PROKAR_LIPOPROTEIN"/>
    <property type="match status" value="1"/>
</dbReference>
<feature type="binding site" evidence="5">
    <location>
        <position position="85"/>
    </location>
    <ligand>
        <name>spermidine</name>
        <dbReference type="ChEBI" id="CHEBI:57834"/>
    </ligand>
</feature>
<sequence length="347" mass="39788">MKAKKSILFLVLILVMGIILVGCGDKRPTINVYNWGDYIDKDVIRDFEKEHNIKVNYSMFATNEDLYVKLKQGGSSYDVIFPSDYMIERMIREDMLLKLDKNNIPNINNIDEKFFNLDFDLSNKYSVPYMWGTVGIIYNKTMVDDVVDSWDILWNEKYKKQIIMLNSQRDTLAVALLKLGYSMNTRDIDQLEKAKQELIKQKPLVYAYQGDEVKDAMIGGDAALAVVWSGDAVAMIRDNPDLAYAIPKEGTNLWFDSMVIPSTAKNKEGAEAFINFMCRPDIAARNTDYIGYSTPIPKAIEMLPDDIKNSKVAYPSDGEIKNTEIFKDPMDIIQEYDRIWTEIMSGE</sequence>
<dbReference type="PANTHER" id="PTHR30222">
    <property type="entry name" value="SPERMIDINE/PUTRESCINE-BINDING PERIPLASMIC PROTEIN"/>
    <property type="match status" value="1"/>
</dbReference>
<evidence type="ECO:0000256" key="2">
    <source>
        <dbReference type="ARBA" id="ARBA00022448"/>
    </source>
</evidence>